<evidence type="ECO:0000313" key="2">
    <source>
        <dbReference type="Proteomes" id="UP000436513"/>
    </source>
</evidence>
<gene>
    <name evidence="1" type="ORF">RL38J1_215</name>
</gene>
<organism evidence="1 2">
    <name type="scientific">Rhizobium phage RL38J1</name>
    <dbReference type="NCBI Taxonomy" id="2663232"/>
    <lineage>
        <taxon>Viruses</taxon>
        <taxon>Duplodnaviria</taxon>
        <taxon>Heunggongvirae</taxon>
        <taxon>Uroviricota</taxon>
        <taxon>Caudoviricetes</taxon>
        <taxon>Pootjesviridae</taxon>
        <taxon>Innesvirus</taxon>
        <taxon>Innesvirus RL38J1</taxon>
    </lineage>
</organism>
<proteinExistence type="predicted"/>
<keyword evidence="2" id="KW-1185">Reference proteome</keyword>
<protein>
    <submittedName>
        <fullName evidence="1">Uncharacterized protein</fullName>
    </submittedName>
</protein>
<dbReference type="EMBL" id="MN549360">
    <property type="protein sequence ID" value="QGZ13864.1"/>
    <property type="molecule type" value="Genomic_DNA"/>
</dbReference>
<accession>A0A6B9J122</accession>
<dbReference type="Proteomes" id="UP000436513">
    <property type="component" value="Segment"/>
</dbReference>
<reference evidence="1 2" key="1">
    <citation type="submission" date="2019-10" db="EMBL/GenBank/DDBJ databases">
        <title>Complete genome sequence of bacteriophage vB_RLeM_RL38JI.</title>
        <authorList>
            <person name="Gunathilake D."/>
            <person name="Bhat S."/>
            <person name="Yost C.K."/>
            <person name="Hynes M.F."/>
        </authorList>
    </citation>
    <scope>NUCLEOTIDE SEQUENCE [LARGE SCALE GENOMIC DNA]</scope>
</reference>
<name>A0A6B9J122_9CAUD</name>
<evidence type="ECO:0000313" key="1">
    <source>
        <dbReference type="EMBL" id="QGZ13864.1"/>
    </source>
</evidence>
<sequence>MKHKSVQEFVSHYTRAFDLIKIMIEQQYSMRSYETGLYDIRSDGNLRSMINILNSADFNHFNIIMISITVPEADQLKNGAEDYAWLKEQFSEGIRDIIVFVEFKYGVNALENRKNRVCFTGSTSNELLITYFAIDGRPNAVFICPGSPRPENPLYSMDEAPWFLTQVRESVATFFFNANQDIYSKYHPGLNEKVFEITEFVKMPRLDWNRPMYDTFDEIDIYFPYRLTDADYGFETIVKEFPTKIFGVTDPNNSLEKLPYYEEIKHRVVKLDPRKHMDNLLTVYANKNSFVYMPADLTKTIHMGPVEILSVFQQRPQKILFPSYWDKDKINSVWNEANRSKTY</sequence>